<dbReference type="AlphaFoldDB" id="A0AA39U9U6"/>
<evidence type="ECO:0000256" key="1">
    <source>
        <dbReference type="SAM" id="MobiDB-lite"/>
    </source>
</evidence>
<feature type="region of interest" description="Disordered" evidence="1">
    <location>
        <begin position="1"/>
        <end position="35"/>
    </location>
</feature>
<gene>
    <name evidence="2" type="ORF">IW261DRAFT_1572600</name>
</gene>
<accession>A0AA39U9U6</accession>
<dbReference type="Proteomes" id="UP001175227">
    <property type="component" value="Unassembled WGS sequence"/>
</dbReference>
<dbReference type="EMBL" id="JAUEPR010000057">
    <property type="protein sequence ID" value="KAK0470910.1"/>
    <property type="molecule type" value="Genomic_DNA"/>
</dbReference>
<proteinExistence type="predicted"/>
<reference evidence="2" key="1">
    <citation type="submission" date="2023-06" db="EMBL/GenBank/DDBJ databases">
        <authorList>
            <consortium name="Lawrence Berkeley National Laboratory"/>
            <person name="Ahrendt S."/>
            <person name="Sahu N."/>
            <person name="Indic B."/>
            <person name="Wong-Bajracharya J."/>
            <person name="Merenyi Z."/>
            <person name="Ke H.-M."/>
            <person name="Monk M."/>
            <person name="Kocsube S."/>
            <person name="Drula E."/>
            <person name="Lipzen A."/>
            <person name="Balint B."/>
            <person name="Henrissat B."/>
            <person name="Andreopoulos B."/>
            <person name="Martin F.M."/>
            <person name="Harder C.B."/>
            <person name="Rigling D."/>
            <person name="Ford K.L."/>
            <person name="Foster G.D."/>
            <person name="Pangilinan J."/>
            <person name="Papanicolaou A."/>
            <person name="Barry K."/>
            <person name="LaButti K."/>
            <person name="Viragh M."/>
            <person name="Koriabine M."/>
            <person name="Yan M."/>
            <person name="Riley R."/>
            <person name="Champramary S."/>
            <person name="Plett K.L."/>
            <person name="Tsai I.J."/>
            <person name="Slot J."/>
            <person name="Sipos G."/>
            <person name="Plett J."/>
            <person name="Nagy L.G."/>
            <person name="Grigoriev I.V."/>
        </authorList>
    </citation>
    <scope>NUCLEOTIDE SEQUENCE</scope>
    <source>
        <strain evidence="2">ICMP 16352</strain>
    </source>
</reference>
<comment type="caution">
    <text evidence="2">The sequence shown here is derived from an EMBL/GenBank/DDBJ whole genome shotgun (WGS) entry which is preliminary data.</text>
</comment>
<organism evidence="2 3">
    <name type="scientific">Armillaria novae-zelandiae</name>
    <dbReference type="NCBI Taxonomy" id="153914"/>
    <lineage>
        <taxon>Eukaryota</taxon>
        <taxon>Fungi</taxon>
        <taxon>Dikarya</taxon>
        <taxon>Basidiomycota</taxon>
        <taxon>Agaricomycotina</taxon>
        <taxon>Agaricomycetes</taxon>
        <taxon>Agaricomycetidae</taxon>
        <taxon>Agaricales</taxon>
        <taxon>Marasmiineae</taxon>
        <taxon>Physalacriaceae</taxon>
        <taxon>Armillaria</taxon>
    </lineage>
</organism>
<feature type="compositionally biased region" description="Basic and acidic residues" evidence="1">
    <location>
        <begin position="1"/>
        <end position="27"/>
    </location>
</feature>
<evidence type="ECO:0000313" key="3">
    <source>
        <dbReference type="Proteomes" id="UP001175227"/>
    </source>
</evidence>
<protein>
    <submittedName>
        <fullName evidence="2">Uncharacterized protein</fullName>
    </submittedName>
</protein>
<evidence type="ECO:0000313" key="2">
    <source>
        <dbReference type="EMBL" id="KAK0470910.1"/>
    </source>
</evidence>
<keyword evidence="3" id="KW-1185">Reference proteome</keyword>
<sequence>MTGDDEVMRPDECQKNRSRVQSHEHEGQPSAGTSISGPHSSILLYLFSLLVQRVIGIHMRKSLKPMYALVRESPRSRVRHLEPVAEPAPIKCLPPISVVFNRAHVWYILSILPTFERAIINQEVRQFCAALFNIWFNFFPKEEDYQDECREGQIIQCRKEGIVHYLTDFLEQTWFGFDAPSQGPLEDDLMVECLAELRELVEQGVPL</sequence>
<name>A0AA39U9U6_9AGAR</name>